<dbReference type="EMBL" id="CP019698">
    <property type="protein sequence ID" value="AQS57907.1"/>
    <property type="molecule type" value="Genomic_DNA"/>
</dbReference>
<reference evidence="3 4" key="1">
    <citation type="journal article" date="2016" name="Int. J. Syst. Evol. Microbiol.">
        <title>Desulfotomaculum ferrireducens sp. nov., a moderately thermophilic sulfate-reducing and dissimilatory Fe(III)-reducing bacterium isolated from compost.</title>
        <authorList>
            <person name="Yang G."/>
            <person name="Guo J."/>
            <person name="Zhuang L."/>
            <person name="Yuan Y."/>
            <person name="Zhou S."/>
        </authorList>
    </citation>
    <scope>NUCLEOTIDE SEQUENCE [LARGE SCALE GENOMIC DNA]</scope>
    <source>
        <strain evidence="3 4">GSS09</strain>
    </source>
</reference>
<dbReference type="SUPFAM" id="SSF52402">
    <property type="entry name" value="Adenine nucleotide alpha hydrolases-like"/>
    <property type="match status" value="1"/>
</dbReference>
<evidence type="ECO:0000313" key="3">
    <source>
        <dbReference type="EMBL" id="AQS57907.1"/>
    </source>
</evidence>
<dbReference type="InterPro" id="IPR052188">
    <property type="entry name" value="Ni-pincer_cofactor_biosynth"/>
</dbReference>
<dbReference type="InterPro" id="IPR014729">
    <property type="entry name" value="Rossmann-like_a/b/a_fold"/>
</dbReference>
<keyword evidence="4" id="KW-1185">Reference proteome</keyword>
<dbReference type="InterPro" id="IPR005232">
    <property type="entry name" value="LarE"/>
</dbReference>
<feature type="domain" description="NAD/GMP synthase" evidence="2">
    <location>
        <begin position="16"/>
        <end position="84"/>
    </location>
</feature>
<dbReference type="PANTHER" id="PTHR43169">
    <property type="entry name" value="EXSB FAMILY PROTEIN"/>
    <property type="match status" value="1"/>
</dbReference>
<dbReference type="OrthoDB" id="9776919at2"/>
<evidence type="ECO:0000259" key="2">
    <source>
        <dbReference type="Pfam" id="PF02540"/>
    </source>
</evidence>
<dbReference type="GO" id="GO:0016783">
    <property type="term" value="F:sulfurtransferase activity"/>
    <property type="evidence" value="ECO:0007669"/>
    <property type="project" value="InterPro"/>
</dbReference>
<dbReference type="STRING" id="1833852.B0537_01565"/>
<dbReference type="InterPro" id="IPR022310">
    <property type="entry name" value="NAD/GMP_synthase"/>
</dbReference>
<dbReference type="PIRSF" id="PIRSF006661">
    <property type="entry name" value="PP-lp_UCP006661"/>
    <property type="match status" value="1"/>
</dbReference>
<organism evidence="3 4">
    <name type="scientific">Desulforamulus ferrireducens</name>
    <dbReference type="NCBI Taxonomy" id="1833852"/>
    <lineage>
        <taxon>Bacteria</taxon>
        <taxon>Bacillati</taxon>
        <taxon>Bacillota</taxon>
        <taxon>Clostridia</taxon>
        <taxon>Eubacteriales</taxon>
        <taxon>Peptococcaceae</taxon>
        <taxon>Desulforamulus</taxon>
    </lineage>
</organism>
<dbReference type="Pfam" id="PF02540">
    <property type="entry name" value="NAD_synthase"/>
    <property type="match status" value="1"/>
</dbReference>
<evidence type="ECO:0000313" key="4">
    <source>
        <dbReference type="Proteomes" id="UP000189464"/>
    </source>
</evidence>
<dbReference type="CDD" id="cd01990">
    <property type="entry name" value="LarE-like"/>
    <property type="match status" value="1"/>
</dbReference>
<evidence type="ECO:0000256" key="1">
    <source>
        <dbReference type="PIRSR" id="PIRSR006661-1"/>
    </source>
</evidence>
<feature type="active site" description="Nucleophile and sulfur donor" evidence="1">
    <location>
        <position position="174"/>
    </location>
</feature>
<protein>
    <submittedName>
        <fullName evidence="3">TIGR00268 family protein</fullName>
    </submittedName>
</protein>
<dbReference type="RefSeq" id="WP_077712870.1">
    <property type="nucleotide sequence ID" value="NZ_CP019698.1"/>
</dbReference>
<sequence>MLGEKYQRLKEILRDCHSVLVGFSGGADSALLLAVAAQELGERVLAVTATSPTSTRLEIQEAQALAKQLAVKHLVIESKEMQLAEFIQNTPQKCYHCKWLRYSELKRIAQQANIPWVLDGSNLDDLGDFRPGRKALQELGIRSPLQEAGFTKAEVRELSRQLALPTWNKPSSPCLATRIPFGQMITEEKLRRVEAAEEYLRKLGFAPLRVRHFPEEARLEIAREQFNHLLNHTEDVYQRLKELGFSTITLDLAGFRSGSMNETLSEQDKRS</sequence>
<dbReference type="KEGG" id="dfg:B0537_01565"/>
<dbReference type="NCBIfam" id="TIGR00268">
    <property type="entry name" value="ATP-dependent sacrificial sulfur transferase LarE"/>
    <property type="match status" value="1"/>
</dbReference>
<dbReference type="AlphaFoldDB" id="A0A1S6IT13"/>
<dbReference type="Proteomes" id="UP000189464">
    <property type="component" value="Chromosome"/>
</dbReference>
<dbReference type="PANTHER" id="PTHR43169:SF2">
    <property type="entry name" value="NAD_GMP SYNTHASE DOMAIN-CONTAINING PROTEIN"/>
    <property type="match status" value="1"/>
</dbReference>
<name>A0A1S6IT13_9FIRM</name>
<gene>
    <name evidence="3" type="ORF">B0537_01565</name>
</gene>
<dbReference type="GO" id="GO:0006163">
    <property type="term" value="P:purine nucleotide metabolic process"/>
    <property type="evidence" value="ECO:0007669"/>
    <property type="project" value="UniProtKB-ARBA"/>
</dbReference>
<dbReference type="Gene3D" id="3.40.50.620">
    <property type="entry name" value="HUPs"/>
    <property type="match status" value="1"/>
</dbReference>
<proteinExistence type="predicted"/>
<accession>A0A1S6IT13</accession>